<dbReference type="FunFam" id="4.10.280.10:FF:000078">
    <property type="entry name" value="Transcription factor bHLH13"/>
    <property type="match status" value="1"/>
</dbReference>
<dbReference type="Gene3D" id="4.10.280.10">
    <property type="entry name" value="Helix-loop-helix DNA-binding domain"/>
    <property type="match status" value="1"/>
</dbReference>
<reference evidence="10" key="1">
    <citation type="submission" date="2025-08" db="UniProtKB">
        <authorList>
            <consortium name="RefSeq"/>
        </authorList>
    </citation>
    <scope>IDENTIFICATION</scope>
    <source>
        <tissue evidence="10">Young leaves</tissue>
    </source>
</reference>
<comment type="subcellular location">
    <subcellularLocation>
        <location evidence="1 5">Nucleus</location>
    </subcellularLocation>
</comment>
<evidence type="ECO:0000313" key="9">
    <source>
        <dbReference type="Proteomes" id="UP000504609"/>
    </source>
</evidence>
<dbReference type="InterPro" id="IPR002912">
    <property type="entry name" value="ACT_dom"/>
</dbReference>
<dbReference type="GO" id="GO:0005634">
    <property type="term" value="C:nucleus"/>
    <property type="evidence" value="ECO:0007669"/>
    <property type="project" value="UniProtKB-SubCell"/>
</dbReference>
<keyword evidence="3 5" id="KW-0804">Transcription</keyword>
<dbReference type="Pfam" id="PF14215">
    <property type="entry name" value="bHLH-MYC_N"/>
    <property type="match status" value="1"/>
</dbReference>
<dbReference type="PROSITE" id="PS51671">
    <property type="entry name" value="ACT"/>
    <property type="match status" value="1"/>
</dbReference>
<dbReference type="InterPro" id="IPR025610">
    <property type="entry name" value="MYC/MYB_N"/>
</dbReference>
<dbReference type="KEGG" id="cmos:111463859"/>
<dbReference type="RefSeq" id="XP_022963563.1">
    <property type="nucleotide sequence ID" value="XM_023107795.1"/>
</dbReference>
<organism evidence="9 10">
    <name type="scientific">Cucurbita moschata</name>
    <name type="common">Winter crookneck squash</name>
    <name type="synonym">Cucurbita pepo var. moschata</name>
    <dbReference type="NCBI Taxonomy" id="3662"/>
    <lineage>
        <taxon>Eukaryota</taxon>
        <taxon>Viridiplantae</taxon>
        <taxon>Streptophyta</taxon>
        <taxon>Embryophyta</taxon>
        <taxon>Tracheophyta</taxon>
        <taxon>Spermatophyta</taxon>
        <taxon>Magnoliopsida</taxon>
        <taxon>eudicotyledons</taxon>
        <taxon>Gunneridae</taxon>
        <taxon>Pentapetalae</taxon>
        <taxon>rosids</taxon>
        <taxon>fabids</taxon>
        <taxon>Cucurbitales</taxon>
        <taxon>Cucurbitaceae</taxon>
        <taxon>Cucurbiteae</taxon>
        <taxon>Cucurbita</taxon>
    </lineage>
</organism>
<evidence type="ECO:0000256" key="3">
    <source>
        <dbReference type="ARBA" id="ARBA00023163"/>
    </source>
</evidence>
<dbReference type="InterPro" id="IPR054502">
    <property type="entry name" value="bHLH-TF_ACT-like_plant"/>
</dbReference>
<dbReference type="GeneID" id="111463859"/>
<dbReference type="GO" id="GO:0000976">
    <property type="term" value="F:transcription cis-regulatory region binding"/>
    <property type="evidence" value="ECO:0007669"/>
    <property type="project" value="TreeGrafter"/>
</dbReference>
<protein>
    <recommendedName>
        <fullName evidence="5">Transcription factor</fullName>
        <shortName evidence="5">bHLH transcription factor</shortName>
    </recommendedName>
    <alternativeName>
        <fullName evidence="5">Basic helix-loop-helix protein</fullName>
    </alternativeName>
</protein>
<dbReference type="CDD" id="cd11449">
    <property type="entry name" value="bHLH_AtAIB_like"/>
    <property type="match status" value="1"/>
</dbReference>
<keyword evidence="9" id="KW-1185">Reference proteome</keyword>
<accession>A0A6J1HI53</accession>
<sequence length="546" mass="60123">MYSSEKNPIPCFSSVFWTKLRPPSITISDSALISEVVEVGFLRSGDLIWKMGEKFWANEENRVLVESVLGSEACEFLISLASSNIMPPEAFQFSSVNQGLTQLLDGSNWNYAIFWRVVTLKSGGLALIWGDGACHDSKIGIQISGGDTQGEKNEEMKKQVLQMLQSSFGGSDEDGFGARKEEALDIDMLYRTSMYFKFTCDSGSSLGASYNAGKTIWASDSSSCMRNYESRGFLAKVAGLQTLVFVPVKLGVVELGSVKSIPEDQGVLELVRAAFGGSDTAQLRAFPRIFGHELSLGGAKTRALGINFSPKLEDETNFPSEGYELQGLGANHMFGNSSNGCRGDDSDAKMHPAQEIVGGFTAQTRLSTMELPRDESSPQGDDRKPRKRGRKPANGREEPLNHVEAERQRREKLNQRFYALRAVVPNISKMDKASLLGDAITYITDLQMKVKVMETEKQQIVNGRVKNAEIDFQARDEDAVVRVSCPLDSHPVSRVIKTFREHQIEAHESNVTTSTDNDKVIHSFSIRTEGGAAEQLKEKLVAALSN</sequence>
<feature type="domain" description="BHLH" evidence="7">
    <location>
        <begin position="397"/>
        <end position="446"/>
    </location>
</feature>
<dbReference type="PANTHER" id="PTHR11514">
    <property type="entry name" value="MYC"/>
    <property type="match status" value="1"/>
</dbReference>
<dbReference type="GO" id="GO:0003700">
    <property type="term" value="F:DNA-binding transcription factor activity"/>
    <property type="evidence" value="ECO:0007669"/>
    <property type="project" value="InterPro"/>
</dbReference>
<gene>
    <name evidence="10" type="primary">LOC111463859</name>
</gene>
<dbReference type="Pfam" id="PF00010">
    <property type="entry name" value="HLH"/>
    <property type="match status" value="1"/>
</dbReference>
<dbReference type="AlphaFoldDB" id="A0A6J1HI53"/>
<dbReference type="SUPFAM" id="SSF47459">
    <property type="entry name" value="HLH, helix-loop-helix DNA-binding domain"/>
    <property type="match status" value="1"/>
</dbReference>
<keyword evidence="4 5" id="KW-0539">Nucleus</keyword>
<evidence type="ECO:0000256" key="4">
    <source>
        <dbReference type="ARBA" id="ARBA00023242"/>
    </source>
</evidence>
<feature type="domain" description="ACT" evidence="8">
    <location>
        <begin position="480"/>
        <end position="546"/>
    </location>
</feature>
<dbReference type="GO" id="GO:0046983">
    <property type="term" value="F:protein dimerization activity"/>
    <property type="evidence" value="ECO:0007669"/>
    <property type="project" value="InterPro"/>
</dbReference>
<dbReference type="PANTHER" id="PTHR11514:SF53">
    <property type="entry name" value="TRANSCRIPTION FACTOR BHLH3"/>
    <property type="match status" value="1"/>
</dbReference>
<evidence type="ECO:0000256" key="1">
    <source>
        <dbReference type="ARBA" id="ARBA00004123"/>
    </source>
</evidence>
<feature type="region of interest" description="Disordered" evidence="6">
    <location>
        <begin position="359"/>
        <end position="408"/>
    </location>
</feature>
<dbReference type="InterPro" id="IPR036638">
    <property type="entry name" value="HLH_DNA-bd_sf"/>
</dbReference>
<feature type="compositionally biased region" description="Basic and acidic residues" evidence="6">
    <location>
        <begin position="371"/>
        <end position="384"/>
    </location>
</feature>
<evidence type="ECO:0000313" key="10">
    <source>
        <dbReference type="RefSeq" id="XP_022963563.1"/>
    </source>
</evidence>
<keyword evidence="2 5" id="KW-0805">Transcription regulation</keyword>
<evidence type="ECO:0000256" key="5">
    <source>
        <dbReference type="RuleBase" id="RU369104"/>
    </source>
</evidence>
<evidence type="ECO:0000259" key="7">
    <source>
        <dbReference type="PROSITE" id="PS50888"/>
    </source>
</evidence>
<dbReference type="Pfam" id="PF22754">
    <property type="entry name" value="bHLH-TF_ACT-like_plant"/>
    <property type="match status" value="1"/>
</dbReference>
<dbReference type="Proteomes" id="UP000504609">
    <property type="component" value="Unplaced"/>
</dbReference>
<feature type="compositionally biased region" description="Basic and acidic residues" evidence="6">
    <location>
        <begin position="394"/>
        <end position="408"/>
    </location>
</feature>
<dbReference type="InterPro" id="IPR045084">
    <property type="entry name" value="AIB/MYC-like"/>
</dbReference>
<proteinExistence type="predicted"/>
<evidence type="ECO:0000256" key="2">
    <source>
        <dbReference type="ARBA" id="ARBA00023015"/>
    </source>
</evidence>
<name>A0A6J1HI53_CUCMO</name>
<dbReference type="SMART" id="SM00353">
    <property type="entry name" value="HLH"/>
    <property type="match status" value="1"/>
</dbReference>
<dbReference type="PROSITE" id="PS50888">
    <property type="entry name" value="BHLH"/>
    <property type="match status" value="1"/>
</dbReference>
<dbReference type="InterPro" id="IPR011598">
    <property type="entry name" value="bHLH_dom"/>
</dbReference>
<evidence type="ECO:0000259" key="8">
    <source>
        <dbReference type="PROSITE" id="PS51671"/>
    </source>
</evidence>
<evidence type="ECO:0000256" key="6">
    <source>
        <dbReference type="SAM" id="MobiDB-lite"/>
    </source>
</evidence>